<protein>
    <submittedName>
        <fullName evidence="5">Carbonic anhydrase 6 isoform X3</fullName>
    </submittedName>
</protein>
<feature type="domain" description="Alpha-carbonic anhydrase" evidence="3">
    <location>
        <begin position="17"/>
        <end position="265"/>
    </location>
</feature>
<gene>
    <name evidence="5" type="primary">LOC101241528</name>
</gene>
<proteinExistence type="inferred from homology"/>
<reference evidence="5" key="1">
    <citation type="submission" date="2025-08" db="UniProtKB">
        <authorList>
            <consortium name="RefSeq"/>
        </authorList>
    </citation>
    <scope>IDENTIFICATION</scope>
</reference>
<evidence type="ECO:0000313" key="4">
    <source>
        <dbReference type="Proteomes" id="UP001652625"/>
    </source>
</evidence>
<dbReference type="GeneID" id="101241528"/>
<evidence type="ECO:0000256" key="2">
    <source>
        <dbReference type="SAM" id="SignalP"/>
    </source>
</evidence>
<dbReference type="PROSITE" id="PS51144">
    <property type="entry name" value="ALPHA_CA_2"/>
    <property type="match status" value="1"/>
</dbReference>
<dbReference type="PANTHER" id="PTHR18952">
    <property type="entry name" value="CARBONIC ANHYDRASE"/>
    <property type="match status" value="1"/>
</dbReference>
<name>A0ABM4BSG9_HYDVU</name>
<dbReference type="InterPro" id="IPR001148">
    <property type="entry name" value="CA_dom"/>
</dbReference>
<feature type="chain" id="PRO_5045901720" evidence="2">
    <location>
        <begin position="25"/>
        <end position="265"/>
    </location>
</feature>
<evidence type="ECO:0000259" key="3">
    <source>
        <dbReference type="PROSITE" id="PS51144"/>
    </source>
</evidence>
<keyword evidence="2" id="KW-0732">Signal</keyword>
<dbReference type="SMART" id="SM01057">
    <property type="entry name" value="Carb_anhydrase"/>
    <property type="match status" value="1"/>
</dbReference>
<dbReference type="SUPFAM" id="SSF51069">
    <property type="entry name" value="Carbonic anhydrase"/>
    <property type="match status" value="1"/>
</dbReference>
<organism evidence="4 5">
    <name type="scientific">Hydra vulgaris</name>
    <name type="common">Hydra</name>
    <name type="synonym">Hydra attenuata</name>
    <dbReference type="NCBI Taxonomy" id="6087"/>
    <lineage>
        <taxon>Eukaryota</taxon>
        <taxon>Metazoa</taxon>
        <taxon>Cnidaria</taxon>
        <taxon>Hydrozoa</taxon>
        <taxon>Hydroidolina</taxon>
        <taxon>Anthoathecata</taxon>
        <taxon>Aplanulata</taxon>
        <taxon>Hydridae</taxon>
        <taxon>Hydra</taxon>
    </lineage>
</organism>
<dbReference type="RefSeq" id="XP_065652094.1">
    <property type="nucleotide sequence ID" value="XM_065796022.1"/>
</dbReference>
<dbReference type="Pfam" id="PF00194">
    <property type="entry name" value="Carb_anhydrase"/>
    <property type="match status" value="1"/>
</dbReference>
<dbReference type="Gene3D" id="3.10.200.10">
    <property type="entry name" value="Alpha carbonic anhydrase"/>
    <property type="match status" value="1"/>
</dbReference>
<dbReference type="InterPro" id="IPR023561">
    <property type="entry name" value="Carbonic_anhydrase_a-class"/>
</dbReference>
<evidence type="ECO:0000313" key="5">
    <source>
        <dbReference type="RefSeq" id="XP_065652094.1"/>
    </source>
</evidence>
<sequence length="265" mass="30501">MFYKFGLFFTITIINLTTFIEVHAVPPSLWGTFYPTCNGKNQSPIDIKLFEALRADVVNKISHNYWKHPKLHQEYSFSNNGKALVINFPGDHLYRLLKGNQWFIPVKALFHFGSFKNNGSEHSIDKKFFQAEVQLVHQSNSTNRILIIAVLAEFDDKKSSFLTELFARNADAVSNQSKANHIWIEAFPLSYFLPIDSQAQYINYKGSLTTPPCNNADWVVYIKPALKITKEALNKLEKAQNCWNQPLAGNIRPLQPENKRKFYLV</sequence>
<feature type="signal peptide" evidence="2">
    <location>
        <begin position="1"/>
        <end position="24"/>
    </location>
</feature>
<comment type="similarity">
    <text evidence="1">Belongs to the alpha-carbonic anhydrase family.</text>
</comment>
<dbReference type="CDD" id="cd00326">
    <property type="entry name" value="alpha_CA"/>
    <property type="match status" value="1"/>
</dbReference>
<evidence type="ECO:0000256" key="1">
    <source>
        <dbReference type="ARBA" id="ARBA00010718"/>
    </source>
</evidence>
<dbReference type="Proteomes" id="UP001652625">
    <property type="component" value="Chromosome 04"/>
</dbReference>
<dbReference type="InterPro" id="IPR036398">
    <property type="entry name" value="CA_dom_sf"/>
</dbReference>
<accession>A0ABM4BSG9</accession>
<keyword evidence="4" id="KW-1185">Reference proteome</keyword>
<dbReference type="PANTHER" id="PTHR18952:SF208">
    <property type="entry name" value="CARBONIC ANHYDRASE XA-RELATED"/>
    <property type="match status" value="1"/>
</dbReference>